<dbReference type="EMBL" id="MLJW01005245">
    <property type="protein sequence ID" value="OIQ68545.1"/>
    <property type="molecule type" value="Genomic_DNA"/>
</dbReference>
<sequence>MKRTNRTPARPKVVMIELALKKFMGGAYVRFALFRIATAADFYPYRSMWEDRA</sequence>
<dbReference type="AlphaFoldDB" id="A0A1J5PAB5"/>
<gene>
    <name evidence="1" type="ORF">GALL_498610</name>
</gene>
<reference evidence="1" key="1">
    <citation type="submission" date="2016-10" db="EMBL/GenBank/DDBJ databases">
        <title>Sequence of Gallionella enrichment culture.</title>
        <authorList>
            <person name="Poehlein A."/>
            <person name="Muehling M."/>
            <person name="Daniel R."/>
        </authorList>
    </citation>
    <scope>NUCLEOTIDE SEQUENCE</scope>
</reference>
<name>A0A1J5PAB5_9ZZZZ</name>
<protein>
    <submittedName>
        <fullName evidence="1">Uncharacterized protein</fullName>
    </submittedName>
</protein>
<organism evidence="1">
    <name type="scientific">mine drainage metagenome</name>
    <dbReference type="NCBI Taxonomy" id="410659"/>
    <lineage>
        <taxon>unclassified sequences</taxon>
        <taxon>metagenomes</taxon>
        <taxon>ecological metagenomes</taxon>
    </lineage>
</organism>
<comment type="caution">
    <text evidence="1">The sequence shown here is derived from an EMBL/GenBank/DDBJ whole genome shotgun (WGS) entry which is preliminary data.</text>
</comment>
<accession>A0A1J5PAB5</accession>
<proteinExistence type="predicted"/>
<evidence type="ECO:0000313" key="1">
    <source>
        <dbReference type="EMBL" id="OIQ68545.1"/>
    </source>
</evidence>